<protein>
    <submittedName>
        <fullName evidence="2">Uncharacterized protein</fullName>
    </submittedName>
</protein>
<dbReference type="Proteomes" id="UP000032142">
    <property type="component" value="Unassembled WGS sequence"/>
</dbReference>
<keyword evidence="1" id="KW-1133">Transmembrane helix</keyword>
<evidence type="ECO:0000256" key="1">
    <source>
        <dbReference type="SAM" id="Phobius"/>
    </source>
</evidence>
<evidence type="ECO:0000313" key="2">
    <source>
        <dbReference type="EMBL" id="KHG23095.1"/>
    </source>
</evidence>
<keyword evidence="3" id="KW-1185">Reference proteome</keyword>
<proteinExistence type="predicted"/>
<gene>
    <name evidence="2" type="ORF">F383_29766</name>
</gene>
<sequence length="60" mass="7067">MKASSNYIYSMAKYYLKPHGLYIAYFLILTTYIITCTYTYFLFSNIVNISNIPESDTHHI</sequence>
<evidence type="ECO:0000313" key="3">
    <source>
        <dbReference type="Proteomes" id="UP000032142"/>
    </source>
</evidence>
<keyword evidence="1" id="KW-0812">Transmembrane</keyword>
<dbReference type="AlphaFoldDB" id="A0A0B0PDT0"/>
<feature type="transmembrane region" description="Helical" evidence="1">
    <location>
        <begin position="21"/>
        <end position="43"/>
    </location>
</feature>
<accession>A0A0B0PDT0</accession>
<reference evidence="3" key="1">
    <citation type="submission" date="2014-09" db="EMBL/GenBank/DDBJ databases">
        <authorList>
            <person name="Mudge J."/>
            <person name="Ramaraj T."/>
            <person name="Lindquist I.E."/>
            <person name="Bharti A.K."/>
            <person name="Sundararajan A."/>
            <person name="Cameron C.T."/>
            <person name="Woodward J.E."/>
            <person name="May G.D."/>
            <person name="Brubaker C."/>
            <person name="Broadhvest J."/>
            <person name="Wilkins T.A."/>
        </authorList>
    </citation>
    <scope>NUCLEOTIDE SEQUENCE</scope>
    <source>
        <strain evidence="3">cv. AKA8401</strain>
    </source>
</reference>
<organism evidence="2 3">
    <name type="scientific">Gossypium arboreum</name>
    <name type="common">Tree cotton</name>
    <name type="synonym">Gossypium nanking</name>
    <dbReference type="NCBI Taxonomy" id="29729"/>
    <lineage>
        <taxon>Eukaryota</taxon>
        <taxon>Viridiplantae</taxon>
        <taxon>Streptophyta</taxon>
        <taxon>Embryophyta</taxon>
        <taxon>Tracheophyta</taxon>
        <taxon>Spermatophyta</taxon>
        <taxon>Magnoliopsida</taxon>
        <taxon>eudicotyledons</taxon>
        <taxon>Gunneridae</taxon>
        <taxon>Pentapetalae</taxon>
        <taxon>rosids</taxon>
        <taxon>malvids</taxon>
        <taxon>Malvales</taxon>
        <taxon>Malvaceae</taxon>
        <taxon>Malvoideae</taxon>
        <taxon>Gossypium</taxon>
    </lineage>
</organism>
<keyword evidence="1" id="KW-0472">Membrane</keyword>
<name>A0A0B0PDT0_GOSAR</name>
<dbReference type="EMBL" id="KN423842">
    <property type="protein sequence ID" value="KHG23095.1"/>
    <property type="molecule type" value="Genomic_DNA"/>
</dbReference>